<dbReference type="GO" id="GO:0006508">
    <property type="term" value="P:proteolysis"/>
    <property type="evidence" value="ECO:0007669"/>
    <property type="project" value="UniProtKB-KW"/>
</dbReference>
<evidence type="ECO:0000256" key="3">
    <source>
        <dbReference type="ARBA" id="ARBA00022801"/>
    </source>
</evidence>
<evidence type="ECO:0000313" key="7">
    <source>
        <dbReference type="EMBL" id="AWH91837.1"/>
    </source>
</evidence>
<dbReference type="Gene3D" id="3.90.1720.10">
    <property type="entry name" value="endopeptidase domain like (from Nostoc punctiforme)"/>
    <property type="match status" value="1"/>
</dbReference>
<dbReference type="EMBL" id="CP015449">
    <property type="protein sequence ID" value="AWH91837.1"/>
    <property type="molecule type" value="Genomic_DNA"/>
</dbReference>
<gene>
    <name evidence="7" type="ORF">A6035_06320</name>
</gene>
<accession>A0A2S1R6B8</accession>
<dbReference type="KEGG" id="dlu:A6035_06320"/>
<dbReference type="RefSeq" id="WP_108847096.1">
    <property type="nucleotide sequence ID" value="NZ_CP015449.1"/>
</dbReference>
<dbReference type="PANTHER" id="PTHR47359:SF3">
    <property type="entry name" value="NLP_P60 DOMAIN-CONTAINING PROTEIN-RELATED"/>
    <property type="match status" value="1"/>
</dbReference>
<sequence length="205" mass="20551">MGAHSIKTSSTGRRVAAVGLLAAGAAVAGSGTAFAAPVTVDVPVELRLPGVPAQVTIDVPEGIALPAGLQQAAQAAPAAPVEFATPAPEISTGQRVLDAATTRVGSPYVWGATGPSSFDCSGLTSWAYKEAGISIPRTSQAQIGGGTQVAKSDLQPGDIVAFYSGASHVGIYAGNGQVVHAPYSGTSVSYAPVDSMPFYGATRYY</sequence>
<evidence type="ECO:0000256" key="2">
    <source>
        <dbReference type="ARBA" id="ARBA00022670"/>
    </source>
</evidence>
<evidence type="ECO:0000313" key="8">
    <source>
        <dbReference type="Proteomes" id="UP000244928"/>
    </source>
</evidence>
<protein>
    <submittedName>
        <fullName evidence="7">Hydrolase</fullName>
    </submittedName>
</protein>
<feature type="chain" id="PRO_5015441988" evidence="5">
    <location>
        <begin position="36"/>
        <end position="205"/>
    </location>
</feature>
<keyword evidence="4" id="KW-0788">Thiol protease</keyword>
<feature type="domain" description="NlpC/P60" evidence="6">
    <location>
        <begin position="90"/>
        <end position="205"/>
    </location>
</feature>
<dbReference type="AlphaFoldDB" id="A0A2S1R6B8"/>
<dbReference type="SUPFAM" id="SSF54001">
    <property type="entry name" value="Cysteine proteinases"/>
    <property type="match status" value="1"/>
</dbReference>
<keyword evidence="8" id="KW-1185">Reference proteome</keyword>
<organism evidence="7 8">
    <name type="scientific">Dietzia lutea</name>
    <dbReference type="NCBI Taxonomy" id="546160"/>
    <lineage>
        <taxon>Bacteria</taxon>
        <taxon>Bacillati</taxon>
        <taxon>Actinomycetota</taxon>
        <taxon>Actinomycetes</taxon>
        <taxon>Mycobacteriales</taxon>
        <taxon>Dietziaceae</taxon>
        <taxon>Dietzia</taxon>
    </lineage>
</organism>
<dbReference type="Pfam" id="PF00877">
    <property type="entry name" value="NLPC_P60"/>
    <property type="match status" value="1"/>
</dbReference>
<comment type="similarity">
    <text evidence="1">Belongs to the peptidase C40 family.</text>
</comment>
<dbReference type="OrthoDB" id="5177647at2"/>
<dbReference type="InterPro" id="IPR000064">
    <property type="entry name" value="NLP_P60_dom"/>
</dbReference>
<dbReference type="Proteomes" id="UP000244928">
    <property type="component" value="Chromosome"/>
</dbReference>
<keyword evidence="5" id="KW-0732">Signal</keyword>
<dbReference type="GO" id="GO:0008234">
    <property type="term" value="F:cysteine-type peptidase activity"/>
    <property type="evidence" value="ECO:0007669"/>
    <property type="project" value="UniProtKB-KW"/>
</dbReference>
<dbReference type="InterPro" id="IPR051794">
    <property type="entry name" value="PG_Endopeptidase_C40"/>
</dbReference>
<keyword evidence="3 7" id="KW-0378">Hydrolase</keyword>
<dbReference type="PROSITE" id="PS51935">
    <property type="entry name" value="NLPC_P60"/>
    <property type="match status" value="1"/>
</dbReference>
<proteinExistence type="inferred from homology"/>
<evidence type="ECO:0000256" key="1">
    <source>
        <dbReference type="ARBA" id="ARBA00007074"/>
    </source>
</evidence>
<evidence type="ECO:0000259" key="6">
    <source>
        <dbReference type="PROSITE" id="PS51935"/>
    </source>
</evidence>
<evidence type="ECO:0000256" key="5">
    <source>
        <dbReference type="SAM" id="SignalP"/>
    </source>
</evidence>
<name>A0A2S1R6B8_9ACTN</name>
<keyword evidence="2" id="KW-0645">Protease</keyword>
<reference evidence="7 8" key="1">
    <citation type="submission" date="2016-04" db="EMBL/GenBank/DDBJ databases">
        <title>Complete genome sequence of Dietzia lutea YIM 80766T, a strain isolated from desert soil in Egypt.</title>
        <authorList>
            <person name="Zhao J."/>
            <person name="Hu B."/>
            <person name="Geng S."/>
            <person name="Nie Y."/>
            <person name="Tang Y."/>
        </authorList>
    </citation>
    <scope>NUCLEOTIDE SEQUENCE [LARGE SCALE GENOMIC DNA]</scope>
    <source>
        <strain evidence="7 8">YIM 80766</strain>
    </source>
</reference>
<feature type="signal peptide" evidence="5">
    <location>
        <begin position="1"/>
        <end position="35"/>
    </location>
</feature>
<dbReference type="PANTHER" id="PTHR47359">
    <property type="entry name" value="PEPTIDOGLYCAN DL-ENDOPEPTIDASE CWLO"/>
    <property type="match status" value="1"/>
</dbReference>
<dbReference type="InterPro" id="IPR038765">
    <property type="entry name" value="Papain-like_cys_pep_sf"/>
</dbReference>
<evidence type="ECO:0000256" key="4">
    <source>
        <dbReference type="ARBA" id="ARBA00022807"/>
    </source>
</evidence>